<comment type="subcellular location">
    <subcellularLocation>
        <location evidence="1">Nucleus</location>
    </subcellularLocation>
</comment>
<keyword evidence="3" id="KW-0175">Coiled coil</keyword>
<dbReference type="InterPro" id="IPR004827">
    <property type="entry name" value="bZIP"/>
</dbReference>
<evidence type="ECO:0000256" key="3">
    <source>
        <dbReference type="SAM" id="Coils"/>
    </source>
</evidence>
<dbReference type="CDD" id="cd14686">
    <property type="entry name" value="bZIP"/>
    <property type="match status" value="1"/>
</dbReference>
<feature type="coiled-coil region" evidence="3">
    <location>
        <begin position="193"/>
        <end position="241"/>
    </location>
</feature>
<dbReference type="GO" id="GO:0090575">
    <property type="term" value="C:RNA polymerase II transcription regulator complex"/>
    <property type="evidence" value="ECO:0007669"/>
    <property type="project" value="TreeGrafter"/>
</dbReference>
<dbReference type="SMART" id="SM00338">
    <property type="entry name" value="BRLZ"/>
    <property type="match status" value="1"/>
</dbReference>
<accession>A0A8S1JC87</accession>
<feature type="domain" description="BZIP" evidence="5">
    <location>
        <begin position="175"/>
        <end position="238"/>
    </location>
</feature>
<evidence type="ECO:0000256" key="1">
    <source>
        <dbReference type="ARBA" id="ARBA00004123"/>
    </source>
</evidence>
<evidence type="ECO:0000313" key="7">
    <source>
        <dbReference type="Proteomes" id="UP000708148"/>
    </source>
</evidence>
<dbReference type="SUPFAM" id="SSF57959">
    <property type="entry name" value="Leucine zipper domain"/>
    <property type="match status" value="1"/>
</dbReference>
<organism evidence="6 7">
    <name type="scientific">Ostreobium quekettii</name>
    <dbReference type="NCBI Taxonomy" id="121088"/>
    <lineage>
        <taxon>Eukaryota</taxon>
        <taxon>Viridiplantae</taxon>
        <taxon>Chlorophyta</taxon>
        <taxon>core chlorophytes</taxon>
        <taxon>Ulvophyceae</taxon>
        <taxon>TCBD clade</taxon>
        <taxon>Bryopsidales</taxon>
        <taxon>Ostreobineae</taxon>
        <taxon>Ostreobiaceae</taxon>
        <taxon>Ostreobium</taxon>
    </lineage>
</organism>
<reference evidence="6" key="1">
    <citation type="submission" date="2020-12" db="EMBL/GenBank/DDBJ databases">
        <authorList>
            <person name="Iha C."/>
        </authorList>
    </citation>
    <scope>NUCLEOTIDE SEQUENCE</scope>
</reference>
<evidence type="ECO:0000256" key="4">
    <source>
        <dbReference type="SAM" id="MobiDB-lite"/>
    </source>
</evidence>
<dbReference type="AlphaFoldDB" id="A0A8S1JC87"/>
<dbReference type="PROSITE" id="PS50217">
    <property type="entry name" value="BZIP"/>
    <property type="match status" value="1"/>
</dbReference>
<dbReference type="Proteomes" id="UP000708148">
    <property type="component" value="Unassembled WGS sequence"/>
</dbReference>
<evidence type="ECO:0000313" key="6">
    <source>
        <dbReference type="EMBL" id="CAD7704756.1"/>
    </source>
</evidence>
<dbReference type="PANTHER" id="PTHR40621:SF10">
    <property type="entry name" value="BZIP DOMAIN-CONTAINING PROTEIN"/>
    <property type="match status" value="1"/>
</dbReference>
<dbReference type="Gene3D" id="1.20.5.170">
    <property type="match status" value="1"/>
</dbReference>
<keyword evidence="7" id="KW-1185">Reference proteome</keyword>
<evidence type="ECO:0000259" key="5">
    <source>
        <dbReference type="PROSITE" id="PS50217"/>
    </source>
</evidence>
<feature type="compositionally biased region" description="Gly residues" evidence="4">
    <location>
        <begin position="135"/>
        <end position="147"/>
    </location>
</feature>
<feature type="compositionally biased region" description="Basic residues" evidence="4">
    <location>
        <begin position="182"/>
        <end position="191"/>
    </location>
</feature>
<dbReference type="InterPro" id="IPR046347">
    <property type="entry name" value="bZIP_sf"/>
</dbReference>
<dbReference type="EMBL" id="CAJHUC010002951">
    <property type="protein sequence ID" value="CAD7704756.1"/>
    <property type="molecule type" value="Genomic_DNA"/>
</dbReference>
<evidence type="ECO:0000256" key="2">
    <source>
        <dbReference type="ARBA" id="ARBA00023242"/>
    </source>
</evidence>
<protein>
    <recommendedName>
        <fullName evidence="5">BZIP domain-containing protein</fullName>
    </recommendedName>
</protein>
<sequence length="251" mass="26182">MDSPGLRCVTIPSTPCLQIPEGWGGGLASPIAAGHVWAPFRADAQSADSPVAFVLTDSGPLTLQLPGLQVPAGGWEAGEFCPEVPTLGRDVCMVDGDAAVALEGPLAIAIQGVVGSDGPSDSPGSQDLGNLMTQLGGGGFHEGGPGAGDCAVAGEDAFHSGSGGDDEDAPGPPVMSSEERRKLRNRKAQRKFRERQRVRISRLEEEVKDLHIRCHELEMENAKLEKENEVVRAVLDDEEVDASSGNLASPA</sequence>
<dbReference type="PROSITE" id="PS00036">
    <property type="entry name" value="BZIP_BASIC"/>
    <property type="match status" value="1"/>
</dbReference>
<comment type="caution">
    <text evidence="6">The sequence shown here is derived from an EMBL/GenBank/DDBJ whole genome shotgun (WGS) entry which is preliminary data.</text>
</comment>
<keyword evidence="2" id="KW-0539">Nucleus</keyword>
<gene>
    <name evidence="6" type="ORF">OSTQU699_LOCUS10111</name>
</gene>
<proteinExistence type="predicted"/>
<dbReference type="InterPro" id="IPR050936">
    <property type="entry name" value="AP-1-like"/>
</dbReference>
<name>A0A8S1JC87_9CHLO</name>
<feature type="region of interest" description="Disordered" evidence="4">
    <location>
        <begin position="115"/>
        <end position="191"/>
    </location>
</feature>
<dbReference type="PANTHER" id="PTHR40621">
    <property type="entry name" value="TRANSCRIPTION FACTOR KAPC-RELATED"/>
    <property type="match status" value="1"/>
</dbReference>
<feature type="compositionally biased region" description="Low complexity" evidence="4">
    <location>
        <begin position="115"/>
        <end position="125"/>
    </location>
</feature>
<dbReference type="Pfam" id="PF00170">
    <property type="entry name" value="bZIP_1"/>
    <property type="match status" value="1"/>
</dbReference>
<dbReference type="GO" id="GO:0000976">
    <property type="term" value="F:transcription cis-regulatory region binding"/>
    <property type="evidence" value="ECO:0007669"/>
    <property type="project" value="InterPro"/>
</dbReference>
<dbReference type="GO" id="GO:0001228">
    <property type="term" value="F:DNA-binding transcription activator activity, RNA polymerase II-specific"/>
    <property type="evidence" value="ECO:0007669"/>
    <property type="project" value="TreeGrafter"/>
</dbReference>